<reference evidence="3 4" key="1">
    <citation type="submission" date="2014-04" db="EMBL/GenBank/DDBJ databases">
        <title>Draft genome sequence of Hydrogenovibrio marinus MH-110, a model organism for aerobic H2 metabolism.</title>
        <authorList>
            <person name="Cha H.J."/>
            <person name="Jo B.H."/>
            <person name="Hwang B.H."/>
        </authorList>
    </citation>
    <scope>NUCLEOTIDE SEQUENCE [LARGE SCALE GENOMIC DNA]</scope>
    <source>
        <strain evidence="3 4">MH-110</strain>
    </source>
</reference>
<protein>
    <recommendedName>
        <fullName evidence="2">Solitary outer membrane autotransporter-like beta-barrel domain-containing protein</fullName>
    </recommendedName>
</protein>
<evidence type="ECO:0000313" key="3">
    <source>
        <dbReference type="EMBL" id="KDN96650.1"/>
    </source>
</evidence>
<proteinExistence type="predicted"/>
<sequence length="316" mass="35949">MPDVLRFFVVLCLFSCFPSVLHAETNISDAIRNNLATTTGIITFLTSQESVSAGTYAVEKTTQDSPSSSFSTFKLPYRKSYRMHDDGSRWSMLLGYGRFDMNQKFEVPDGRADSSWQANALSAGIGYSKNLNPDVRWFSTLELAYSQINHDYSVPTTTTGAPKIGYVTFDWHTNALSLIPATGLRFPILPQQTSWQFETKAVYLFTSSVFASRTEEVSAQSALWVNKIDFGEPWTVSMDTWGVAINPQFNRTDAYGKVHDALATEYWYEANLNFRLKSYEDKWWDNLSYGFSYLQGKHFRGGQLSISFNLEKFNFK</sequence>
<dbReference type="RefSeq" id="WP_029907539.1">
    <property type="nucleotide sequence ID" value="NZ_AP020335.1"/>
</dbReference>
<keyword evidence="4" id="KW-1185">Reference proteome</keyword>
<feature type="domain" description="Solitary outer membrane autotransporter-like beta-barrel" evidence="2">
    <location>
        <begin position="69"/>
        <end position="309"/>
    </location>
</feature>
<dbReference type="EMBL" id="JMIU01000001">
    <property type="protein sequence ID" value="KDN96650.1"/>
    <property type="molecule type" value="Genomic_DNA"/>
</dbReference>
<evidence type="ECO:0000313" key="4">
    <source>
        <dbReference type="Proteomes" id="UP000027341"/>
    </source>
</evidence>
<keyword evidence="1" id="KW-0732">Signal</keyword>
<feature type="signal peptide" evidence="1">
    <location>
        <begin position="1"/>
        <end position="23"/>
    </location>
</feature>
<comment type="caution">
    <text evidence="3">The sequence shown here is derived from an EMBL/GenBank/DDBJ whole genome shotgun (WGS) entry which is preliminary data.</text>
</comment>
<evidence type="ECO:0000256" key="1">
    <source>
        <dbReference type="SAM" id="SignalP"/>
    </source>
</evidence>
<feature type="chain" id="PRO_5001632757" description="Solitary outer membrane autotransporter-like beta-barrel domain-containing protein" evidence="1">
    <location>
        <begin position="24"/>
        <end position="316"/>
    </location>
</feature>
<dbReference type="Proteomes" id="UP000027341">
    <property type="component" value="Unassembled WGS sequence"/>
</dbReference>
<dbReference type="InterPro" id="IPR021621">
    <property type="entry name" value="Omp_AT"/>
</dbReference>
<name>A0A067A2S8_HYDMR</name>
<accession>A0A067A2S8</accession>
<gene>
    <name evidence="3" type="ORF">EI16_10390</name>
</gene>
<dbReference type="Pfam" id="PF11557">
    <property type="entry name" value="Omp_AT"/>
    <property type="match status" value="1"/>
</dbReference>
<dbReference type="AlphaFoldDB" id="A0A067A2S8"/>
<evidence type="ECO:0000259" key="2">
    <source>
        <dbReference type="Pfam" id="PF11557"/>
    </source>
</evidence>
<organism evidence="3 4">
    <name type="scientific">Hydrogenovibrio marinus</name>
    <dbReference type="NCBI Taxonomy" id="28885"/>
    <lineage>
        <taxon>Bacteria</taxon>
        <taxon>Pseudomonadati</taxon>
        <taxon>Pseudomonadota</taxon>
        <taxon>Gammaproteobacteria</taxon>
        <taxon>Thiotrichales</taxon>
        <taxon>Piscirickettsiaceae</taxon>
        <taxon>Hydrogenovibrio</taxon>
    </lineage>
</organism>